<keyword evidence="1" id="KW-0812">Transmembrane</keyword>
<organism evidence="3 4">
    <name type="scientific">Lactococcus ileimucosae</name>
    <dbReference type="NCBI Taxonomy" id="2941329"/>
    <lineage>
        <taxon>Bacteria</taxon>
        <taxon>Bacillati</taxon>
        <taxon>Bacillota</taxon>
        <taxon>Bacilli</taxon>
        <taxon>Lactobacillales</taxon>
        <taxon>Streptococcaceae</taxon>
        <taxon>Lactococcus</taxon>
    </lineage>
</organism>
<name>A0ABV4D2P9_9LACT</name>
<keyword evidence="1" id="KW-0472">Membrane</keyword>
<reference evidence="3 4" key="1">
    <citation type="submission" date="2024-03" db="EMBL/GenBank/DDBJ databases">
        <title>Mouse gut bacterial collection (mGBC) of GemPharmatech.</title>
        <authorList>
            <person name="He Y."/>
            <person name="Dong L."/>
            <person name="Wu D."/>
            <person name="Gao X."/>
            <person name="Lin Z."/>
        </authorList>
    </citation>
    <scope>NUCLEOTIDE SEQUENCE [LARGE SCALE GENOMIC DNA]</scope>
    <source>
        <strain evidence="3 4">61-15</strain>
    </source>
</reference>
<accession>A0ABV4D2P9</accession>
<evidence type="ECO:0000313" key="4">
    <source>
        <dbReference type="Proteomes" id="UP001565283"/>
    </source>
</evidence>
<dbReference type="RefSeq" id="WP_369947589.1">
    <property type="nucleotide sequence ID" value="NZ_JBCLSH010000001.1"/>
</dbReference>
<comment type="caution">
    <text evidence="3">The sequence shown here is derived from an EMBL/GenBank/DDBJ whole genome shotgun (WGS) entry which is preliminary data.</text>
</comment>
<feature type="transmembrane region" description="Helical" evidence="1">
    <location>
        <begin position="142"/>
        <end position="163"/>
    </location>
</feature>
<keyword evidence="1" id="KW-1133">Transmembrane helix</keyword>
<keyword evidence="2" id="KW-0732">Signal</keyword>
<gene>
    <name evidence="3" type="ORF">AALA52_00005</name>
</gene>
<feature type="signal peptide" evidence="2">
    <location>
        <begin position="1"/>
        <end position="26"/>
    </location>
</feature>
<evidence type="ECO:0000256" key="2">
    <source>
        <dbReference type="SAM" id="SignalP"/>
    </source>
</evidence>
<keyword evidence="4" id="KW-1185">Reference proteome</keyword>
<sequence length="169" mass="17922">MNKTLKKVTISSVVSLALFSAVAPSAVSVTKADEIKARTDSISSVSSNVETEDTLSSADLQFLKNKEAEILASIQSNSLVQPRSFSLARVGNNLKGLWYRSAGIRNGLRAVGLGLAQINAIARGVYVYSYSALAAKIATVAVWNWALGVVIGVSAASAIYAMGNFRLFY</sequence>
<protein>
    <recommendedName>
        <fullName evidence="5">Secreted protein</fullName>
    </recommendedName>
</protein>
<dbReference type="Proteomes" id="UP001565283">
    <property type="component" value="Unassembled WGS sequence"/>
</dbReference>
<dbReference type="EMBL" id="JBCLSH010000001">
    <property type="protein sequence ID" value="MEY8442653.1"/>
    <property type="molecule type" value="Genomic_DNA"/>
</dbReference>
<evidence type="ECO:0000313" key="3">
    <source>
        <dbReference type="EMBL" id="MEY8442653.1"/>
    </source>
</evidence>
<proteinExistence type="predicted"/>
<evidence type="ECO:0000256" key="1">
    <source>
        <dbReference type="SAM" id="Phobius"/>
    </source>
</evidence>
<evidence type="ECO:0008006" key="5">
    <source>
        <dbReference type="Google" id="ProtNLM"/>
    </source>
</evidence>
<feature type="chain" id="PRO_5046161600" description="Secreted protein" evidence="2">
    <location>
        <begin position="27"/>
        <end position="169"/>
    </location>
</feature>